<dbReference type="PROSITE" id="PS51257">
    <property type="entry name" value="PROKAR_LIPOPROTEIN"/>
    <property type="match status" value="1"/>
</dbReference>
<evidence type="ECO:0000313" key="1">
    <source>
        <dbReference type="EMBL" id="KKO12325.1"/>
    </source>
</evidence>
<organism evidence="1">
    <name type="scientific">marine sediment metagenome</name>
    <dbReference type="NCBI Taxonomy" id="412755"/>
    <lineage>
        <taxon>unclassified sequences</taxon>
        <taxon>metagenomes</taxon>
        <taxon>ecological metagenomes</taxon>
    </lineage>
</organism>
<sequence length="178" mass="20155">MSPLYRLPLVLICLLTLAACASSRVLTEWPDTVPEQDLFLQAYQQDLENQARQTDVEYLTWIVRFYEGWEMMATGWNDMTPVVLSDLNARQSEQVASMRDNLGVLIAAEWAKDNEVRIIDTAMLSLWGGVMVAALEPQVRIDAIELITDDVERLLAGELAPARINDDRYASRLPIDLD</sequence>
<comment type="caution">
    <text evidence="1">The sequence shown here is derived from an EMBL/GenBank/DDBJ whole genome shotgun (WGS) entry which is preliminary data.</text>
</comment>
<accession>A0A0F9W7K0</accession>
<gene>
    <name evidence="1" type="ORF">LCGC14_0003350</name>
</gene>
<reference evidence="1" key="1">
    <citation type="journal article" date="2015" name="Nature">
        <title>Complex archaea that bridge the gap between prokaryotes and eukaryotes.</title>
        <authorList>
            <person name="Spang A."/>
            <person name="Saw J.H."/>
            <person name="Jorgensen S.L."/>
            <person name="Zaremba-Niedzwiedzka K."/>
            <person name="Martijn J."/>
            <person name="Lind A.E."/>
            <person name="van Eijk R."/>
            <person name="Schleper C."/>
            <person name="Guy L."/>
            <person name="Ettema T.J."/>
        </authorList>
    </citation>
    <scope>NUCLEOTIDE SEQUENCE</scope>
</reference>
<dbReference type="EMBL" id="LAZR01000001">
    <property type="protein sequence ID" value="KKO12325.1"/>
    <property type="molecule type" value="Genomic_DNA"/>
</dbReference>
<name>A0A0F9W7K0_9ZZZZ</name>
<dbReference type="AlphaFoldDB" id="A0A0F9W7K0"/>
<protein>
    <submittedName>
        <fullName evidence="1">Uncharacterized protein</fullName>
    </submittedName>
</protein>
<proteinExistence type="predicted"/>